<evidence type="ECO:0000313" key="2">
    <source>
        <dbReference type="EMBL" id="GBL91347.1"/>
    </source>
</evidence>
<gene>
    <name evidence="2" type="ORF">AVEN_203497_1</name>
</gene>
<proteinExistence type="predicted"/>
<accession>A0A4Y2BHZ4</accession>
<reference evidence="2 3" key="1">
    <citation type="journal article" date="2019" name="Sci. Rep.">
        <title>Orb-weaving spider Araneus ventricosus genome elucidates the spidroin gene catalogue.</title>
        <authorList>
            <person name="Kono N."/>
            <person name="Nakamura H."/>
            <person name="Ohtoshi R."/>
            <person name="Moran D.A.P."/>
            <person name="Shinohara A."/>
            <person name="Yoshida Y."/>
            <person name="Fujiwara M."/>
            <person name="Mori M."/>
            <person name="Tomita M."/>
            <person name="Arakawa K."/>
        </authorList>
    </citation>
    <scope>NUCLEOTIDE SEQUENCE [LARGE SCALE GENOMIC DNA]</scope>
</reference>
<name>A0A4Y2BHZ4_ARAVE</name>
<sequence length="117" mass="12916">MHAPKVAPDGEPQGTDAARNRPSPGEQRVEDSKTIKKNRLAGNRRRVEQSTGHPSPVPVACRWNILGKKIPHHHHRLRLLEPPCVINNSSCIASGKTLAYVTAHPCPPPRSPGFFFH</sequence>
<feature type="compositionally biased region" description="Basic residues" evidence="1">
    <location>
        <begin position="35"/>
        <end position="44"/>
    </location>
</feature>
<dbReference type="EMBL" id="BGPR01000078">
    <property type="protein sequence ID" value="GBL91347.1"/>
    <property type="molecule type" value="Genomic_DNA"/>
</dbReference>
<dbReference type="AlphaFoldDB" id="A0A4Y2BHZ4"/>
<protein>
    <submittedName>
        <fullName evidence="2">Uncharacterized protein</fullName>
    </submittedName>
</protein>
<evidence type="ECO:0000256" key="1">
    <source>
        <dbReference type="SAM" id="MobiDB-lite"/>
    </source>
</evidence>
<evidence type="ECO:0000313" key="3">
    <source>
        <dbReference type="Proteomes" id="UP000499080"/>
    </source>
</evidence>
<keyword evidence="3" id="KW-1185">Reference proteome</keyword>
<comment type="caution">
    <text evidence="2">The sequence shown here is derived from an EMBL/GenBank/DDBJ whole genome shotgun (WGS) entry which is preliminary data.</text>
</comment>
<organism evidence="2 3">
    <name type="scientific">Araneus ventricosus</name>
    <name type="common">Orbweaver spider</name>
    <name type="synonym">Epeira ventricosa</name>
    <dbReference type="NCBI Taxonomy" id="182803"/>
    <lineage>
        <taxon>Eukaryota</taxon>
        <taxon>Metazoa</taxon>
        <taxon>Ecdysozoa</taxon>
        <taxon>Arthropoda</taxon>
        <taxon>Chelicerata</taxon>
        <taxon>Arachnida</taxon>
        <taxon>Araneae</taxon>
        <taxon>Araneomorphae</taxon>
        <taxon>Entelegynae</taxon>
        <taxon>Araneoidea</taxon>
        <taxon>Araneidae</taxon>
        <taxon>Araneus</taxon>
    </lineage>
</organism>
<dbReference type="Proteomes" id="UP000499080">
    <property type="component" value="Unassembled WGS sequence"/>
</dbReference>
<feature type="region of interest" description="Disordered" evidence="1">
    <location>
        <begin position="1"/>
        <end position="58"/>
    </location>
</feature>